<sequence length="321" mass="35942">MRRPNTRDSKKNAKKTTKVTKRGTKKKNDDEEVEFICTLQTQPQQEENEQHEENVQQDEHESEKTGIVSDVVLWYWFFRSMNVAAFELSKSYGEKDKDKKKEDPYSVALKVSSSEDPMAMLSRNMRHEKKRNNKSDSDTDSDRGENLRNFVAFTTLDLSSDKKSAAGSVSSSVLESTRGGDDVVRSDDDAGSFDDVDLAKNYETFEALKHASEKEEKATQAIVQLEETQKGLRMLINGTDQLDHLLSIGQSDRCGLGFKGESSKGGCVFVYAGATENVATCATKPVAKVFQTVKGEATYGANIWLMNTWPGRSDYYGDGRM</sequence>
<feature type="compositionally biased region" description="Basic and acidic residues" evidence="1">
    <location>
        <begin position="1"/>
        <end position="11"/>
    </location>
</feature>
<feature type="compositionally biased region" description="Basic residues" evidence="1">
    <location>
        <begin position="12"/>
        <end position="25"/>
    </location>
</feature>
<feature type="region of interest" description="Disordered" evidence="1">
    <location>
        <begin position="167"/>
        <end position="190"/>
    </location>
</feature>
<evidence type="ECO:0000256" key="1">
    <source>
        <dbReference type="SAM" id="MobiDB-lite"/>
    </source>
</evidence>
<feature type="compositionally biased region" description="Basic and acidic residues" evidence="1">
    <location>
        <begin position="51"/>
        <end position="63"/>
    </location>
</feature>
<dbReference type="AlphaFoldDB" id="A0A8S9JJH9"/>
<feature type="compositionally biased region" description="Basic and acidic residues" evidence="1">
    <location>
        <begin position="92"/>
        <end position="104"/>
    </location>
</feature>
<proteinExistence type="predicted"/>
<feature type="region of interest" description="Disordered" evidence="1">
    <location>
        <begin position="92"/>
        <end position="144"/>
    </location>
</feature>
<reference evidence="2" key="1">
    <citation type="submission" date="2019-12" db="EMBL/GenBank/DDBJ databases">
        <title>Genome sequencing and annotation of Brassica cretica.</title>
        <authorList>
            <person name="Studholme D.J."/>
            <person name="Sarris P.F."/>
        </authorList>
    </citation>
    <scope>NUCLEOTIDE SEQUENCE</scope>
    <source>
        <strain evidence="2">PFS-001/15</strain>
        <tissue evidence="2">Leaf</tissue>
    </source>
</reference>
<protein>
    <submittedName>
        <fullName evidence="2">Uncharacterized protein</fullName>
    </submittedName>
</protein>
<evidence type="ECO:0000313" key="3">
    <source>
        <dbReference type="Proteomes" id="UP000712281"/>
    </source>
</evidence>
<feature type="compositionally biased region" description="Basic and acidic residues" evidence="1">
    <location>
        <begin position="178"/>
        <end position="188"/>
    </location>
</feature>
<accession>A0A8S9JJH9</accession>
<gene>
    <name evidence="2" type="ORF">F2Q68_00003945</name>
</gene>
<name>A0A8S9JJH9_BRACR</name>
<feature type="region of interest" description="Disordered" evidence="1">
    <location>
        <begin position="1"/>
        <end position="63"/>
    </location>
</feature>
<dbReference type="Proteomes" id="UP000712281">
    <property type="component" value="Unassembled WGS sequence"/>
</dbReference>
<organism evidence="2 3">
    <name type="scientific">Brassica cretica</name>
    <name type="common">Mustard</name>
    <dbReference type="NCBI Taxonomy" id="69181"/>
    <lineage>
        <taxon>Eukaryota</taxon>
        <taxon>Viridiplantae</taxon>
        <taxon>Streptophyta</taxon>
        <taxon>Embryophyta</taxon>
        <taxon>Tracheophyta</taxon>
        <taxon>Spermatophyta</taxon>
        <taxon>Magnoliopsida</taxon>
        <taxon>eudicotyledons</taxon>
        <taxon>Gunneridae</taxon>
        <taxon>Pentapetalae</taxon>
        <taxon>rosids</taxon>
        <taxon>malvids</taxon>
        <taxon>Brassicales</taxon>
        <taxon>Brassicaceae</taxon>
        <taxon>Brassiceae</taxon>
        <taxon>Brassica</taxon>
    </lineage>
</organism>
<dbReference type="EMBL" id="QGKW02001660">
    <property type="protein sequence ID" value="KAF2581612.1"/>
    <property type="molecule type" value="Genomic_DNA"/>
</dbReference>
<comment type="caution">
    <text evidence="2">The sequence shown here is derived from an EMBL/GenBank/DDBJ whole genome shotgun (WGS) entry which is preliminary data.</text>
</comment>
<evidence type="ECO:0000313" key="2">
    <source>
        <dbReference type="EMBL" id="KAF2581612.1"/>
    </source>
</evidence>
<feature type="compositionally biased region" description="Basic and acidic residues" evidence="1">
    <location>
        <begin position="133"/>
        <end position="144"/>
    </location>
</feature>